<proteinExistence type="predicted"/>
<accession>A0A834I667</accession>
<dbReference type="Proteomes" id="UP000625711">
    <property type="component" value="Unassembled WGS sequence"/>
</dbReference>
<dbReference type="AlphaFoldDB" id="A0A834I667"/>
<protein>
    <submittedName>
        <fullName evidence="1">Uncharacterized protein</fullName>
    </submittedName>
</protein>
<keyword evidence="2" id="KW-1185">Reference proteome</keyword>
<comment type="caution">
    <text evidence="1">The sequence shown here is derived from an EMBL/GenBank/DDBJ whole genome shotgun (WGS) entry which is preliminary data.</text>
</comment>
<name>A0A834I667_RHYFE</name>
<sequence>MVLTTTGEEYATAGAVAYETAGQEAVSKRWGSYGLGYNWTSGVGNSWDSRAETTGAAAEYVDTTGAALRRNRRIRLEQQQHK</sequence>
<organism evidence="1 2">
    <name type="scientific">Rhynchophorus ferrugineus</name>
    <name type="common">Red palm weevil</name>
    <name type="synonym">Curculio ferrugineus</name>
    <dbReference type="NCBI Taxonomy" id="354439"/>
    <lineage>
        <taxon>Eukaryota</taxon>
        <taxon>Metazoa</taxon>
        <taxon>Ecdysozoa</taxon>
        <taxon>Arthropoda</taxon>
        <taxon>Hexapoda</taxon>
        <taxon>Insecta</taxon>
        <taxon>Pterygota</taxon>
        <taxon>Neoptera</taxon>
        <taxon>Endopterygota</taxon>
        <taxon>Coleoptera</taxon>
        <taxon>Polyphaga</taxon>
        <taxon>Cucujiformia</taxon>
        <taxon>Curculionidae</taxon>
        <taxon>Dryophthorinae</taxon>
        <taxon>Rhynchophorus</taxon>
    </lineage>
</organism>
<evidence type="ECO:0000313" key="1">
    <source>
        <dbReference type="EMBL" id="KAF7267777.1"/>
    </source>
</evidence>
<dbReference type="EMBL" id="JAACXV010014387">
    <property type="protein sequence ID" value="KAF7267777.1"/>
    <property type="molecule type" value="Genomic_DNA"/>
</dbReference>
<reference evidence="1" key="1">
    <citation type="submission" date="2020-08" db="EMBL/GenBank/DDBJ databases">
        <title>Genome sequencing and assembly of the red palm weevil Rhynchophorus ferrugineus.</title>
        <authorList>
            <person name="Dias G.B."/>
            <person name="Bergman C.M."/>
            <person name="Manee M."/>
        </authorList>
    </citation>
    <scope>NUCLEOTIDE SEQUENCE</scope>
    <source>
        <strain evidence="1">AA-2017</strain>
        <tissue evidence="1">Whole larva</tissue>
    </source>
</reference>
<evidence type="ECO:0000313" key="2">
    <source>
        <dbReference type="Proteomes" id="UP000625711"/>
    </source>
</evidence>
<gene>
    <name evidence="1" type="ORF">GWI33_019014</name>
</gene>